<organism evidence="3 4">
    <name type="scientific">Dyella humi</name>
    <dbReference type="NCBI Taxonomy" id="1770547"/>
    <lineage>
        <taxon>Bacteria</taxon>
        <taxon>Pseudomonadati</taxon>
        <taxon>Pseudomonadota</taxon>
        <taxon>Gammaproteobacteria</taxon>
        <taxon>Lysobacterales</taxon>
        <taxon>Rhodanobacteraceae</taxon>
        <taxon>Dyella</taxon>
    </lineage>
</organism>
<evidence type="ECO:0000313" key="4">
    <source>
        <dbReference type="Proteomes" id="UP001620409"/>
    </source>
</evidence>
<reference evidence="3 4" key="1">
    <citation type="submission" date="2020-10" db="EMBL/GenBank/DDBJ databases">
        <title>Phylogeny of dyella-like bacteria.</title>
        <authorList>
            <person name="Fu J."/>
        </authorList>
    </citation>
    <scope>NUCLEOTIDE SEQUENCE [LARGE SCALE GENOMIC DNA]</scope>
    <source>
        <strain evidence="3 4">DHG40</strain>
    </source>
</reference>
<feature type="chain" id="PRO_5046127629" evidence="1">
    <location>
        <begin position="33"/>
        <end position="480"/>
    </location>
</feature>
<dbReference type="PANTHER" id="PTHR11261:SF3">
    <property type="entry name" value="RETINOL-BINDING PROTEIN 3"/>
    <property type="match status" value="1"/>
</dbReference>
<name>A0ABW8IKV6_9GAMM</name>
<protein>
    <submittedName>
        <fullName evidence="3">S41 family peptidase</fullName>
    </submittedName>
</protein>
<gene>
    <name evidence="3" type="ORF">ISP18_09930</name>
</gene>
<proteinExistence type="predicted"/>
<dbReference type="Proteomes" id="UP001620409">
    <property type="component" value="Unassembled WGS sequence"/>
</dbReference>
<dbReference type="Pfam" id="PF03572">
    <property type="entry name" value="Peptidase_S41"/>
    <property type="match status" value="1"/>
</dbReference>
<feature type="signal peptide" evidence="1">
    <location>
        <begin position="1"/>
        <end position="32"/>
    </location>
</feature>
<keyword evidence="1" id="KW-0732">Signal</keyword>
<dbReference type="SMART" id="SM00245">
    <property type="entry name" value="TSPc"/>
    <property type="match status" value="1"/>
</dbReference>
<evidence type="ECO:0000259" key="2">
    <source>
        <dbReference type="SMART" id="SM00245"/>
    </source>
</evidence>
<dbReference type="SUPFAM" id="SSF52096">
    <property type="entry name" value="ClpP/crotonase"/>
    <property type="match status" value="1"/>
</dbReference>
<dbReference type="Pfam" id="PF14684">
    <property type="entry name" value="Tricorn_C1"/>
    <property type="match status" value="1"/>
</dbReference>
<sequence length="480" mass="52729">MLSLPCRVVRRWRAYPVFMAWSLLLACGGATAFSPKQALPPGIWQTQGYGSIFQVEPEHITIFDVLGPQCLRQARMTPAQFSGGYGDWTPNSPGIGAPWHLIISGMTVDPLERLPPACANATQQPDRDPLKNFDYLWQTFDTHYAFFSTHGLNWNALRETYRPRVAALPKDGDPFPIFAEMLALLKDTHVRLSDGKRVAHVKKFPIATQAGPNGPILLDDHYLEAGLISYLKGPGTPLEAPAKGTGNDEVWFGRLKHRGTSNQPDSSYGYVAIFRMDGFGKGEDENIPLDIRVQSVNAAMDEVVTALQGVQGVVIDLRYNGGGEDAVALAIASHFTRVPRPAWSKRAYEKGKEHPTFYMNVQPSSGKVLPVPIAVLTSDFTVSAAETATMALRALPSTIQIGQPTRGVLSDRLEKILPNGWTFSLSNEIYKDPRGTIFEVNGVPPDVVTKLPSPTAPDEQRFGRDIDIAASKLDQMQHAK</sequence>
<comment type="caution">
    <text evidence="3">The sequence shown here is derived from an EMBL/GenBank/DDBJ whole genome shotgun (WGS) entry which is preliminary data.</text>
</comment>
<dbReference type="RefSeq" id="WP_380010273.1">
    <property type="nucleotide sequence ID" value="NZ_JADIKI010000022.1"/>
</dbReference>
<feature type="domain" description="Tail specific protease" evidence="2">
    <location>
        <begin position="262"/>
        <end position="450"/>
    </location>
</feature>
<accession>A0ABW8IKV6</accession>
<evidence type="ECO:0000256" key="1">
    <source>
        <dbReference type="SAM" id="SignalP"/>
    </source>
</evidence>
<dbReference type="Gene3D" id="3.90.226.10">
    <property type="entry name" value="2-enoyl-CoA Hydratase, Chain A, domain 1"/>
    <property type="match status" value="1"/>
</dbReference>
<dbReference type="InterPro" id="IPR028204">
    <property type="entry name" value="Tricorn_C1"/>
</dbReference>
<dbReference type="EMBL" id="JADIKI010000022">
    <property type="protein sequence ID" value="MFK2854906.1"/>
    <property type="molecule type" value="Genomic_DNA"/>
</dbReference>
<dbReference type="InterPro" id="IPR029045">
    <property type="entry name" value="ClpP/crotonase-like_dom_sf"/>
</dbReference>
<dbReference type="Gene3D" id="3.30.750.44">
    <property type="match status" value="1"/>
</dbReference>
<keyword evidence="4" id="KW-1185">Reference proteome</keyword>
<evidence type="ECO:0000313" key="3">
    <source>
        <dbReference type="EMBL" id="MFK2854906.1"/>
    </source>
</evidence>
<dbReference type="CDD" id="cd07563">
    <property type="entry name" value="Peptidase_S41_IRBP"/>
    <property type="match status" value="1"/>
</dbReference>
<dbReference type="InterPro" id="IPR005151">
    <property type="entry name" value="Tail-specific_protease"/>
</dbReference>
<dbReference type="PROSITE" id="PS51257">
    <property type="entry name" value="PROKAR_LIPOPROTEIN"/>
    <property type="match status" value="1"/>
</dbReference>
<dbReference type="PANTHER" id="PTHR11261">
    <property type="entry name" value="INTERPHOTORECEPTOR RETINOID-BINDING PROTEIN"/>
    <property type="match status" value="1"/>
</dbReference>